<dbReference type="EMBL" id="RSCL01000006">
    <property type="protein sequence ID" value="RUT06778.1"/>
    <property type="molecule type" value="Genomic_DNA"/>
</dbReference>
<organism evidence="1 2">
    <name type="scientific">Dulcicalothrix desertica PCC 7102</name>
    <dbReference type="NCBI Taxonomy" id="232991"/>
    <lineage>
        <taxon>Bacteria</taxon>
        <taxon>Bacillati</taxon>
        <taxon>Cyanobacteriota</taxon>
        <taxon>Cyanophyceae</taxon>
        <taxon>Nostocales</taxon>
        <taxon>Calotrichaceae</taxon>
        <taxon>Dulcicalothrix</taxon>
    </lineage>
</organism>
<protein>
    <recommendedName>
        <fullName evidence="3">Toxin-antitoxin system, antitoxin component, Xre family protein</fullName>
    </recommendedName>
</protein>
<evidence type="ECO:0008006" key="3">
    <source>
        <dbReference type="Google" id="ProtNLM"/>
    </source>
</evidence>
<dbReference type="Proteomes" id="UP000271624">
    <property type="component" value="Unassembled WGS sequence"/>
</dbReference>
<comment type="caution">
    <text evidence="1">The sequence shown here is derived from an EMBL/GenBank/DDBJ whole genome shotgun (WGS) entry which is preliminary data.</text>
</comment>
<accession>A0A433VKX0</accession>
<evidence type="ECO:0000313" key="2">
    <source>
        <dbReference type="Proteomes" id="UP000271624"/>
    </source>
</evidence>
<proteinExistence type="predicted"/>
<keyword evidence="2" id="KW-1185">Reference proteome</keyword>
<dbReference type="OrthoDB" id="6371923at2"/>
<gene>
    <name evidence="1" type="ORF">DSM106972_030350</name>
</gene>
<sequence>MQADSTTEQRVIDKIRGLFPEQILQVEEFIDSLYKKNTTNTDSEIAFVAAKLSEPAFEKIWDNPDDAEYDKL</sequence>
<reference evidence="1" key="2">
    <citation type="journal article" date="2019" name="Genome Biol. Evol.">
        <title>Day and night: Metabolic profiles and evolutionary relationships of six axenic non-marine cyanobacteria.</title>
        <authorList>
            <person name="Will S.E."/>
            <person name="Henke P."/>
            <person name="Boedeker C."/>
            <person name="Huang S."/>
            <person name="Brinkmann H."/>
            <person name="Rohde M."/>
            <person name="Jarek M."/>
            <person name="Friedl T."/>
            <person name="Seufert S."/>
            <person name="Schumacher M."/>
            <person name="Overmann J."/>
            <person name="Neumann-Schaal M."/>
            <person name="Petersen J."/>
        </authorList>
    </citation>
    <scope>NUCLEOTIDE SEQUENCE [LARGE SCALE GENOMIC DNA]</scope>
    <source>
        <strain evidence="1">PCC 7102</strain>
    </source>
</reference>
<name>A0A433VKX0_9CYAN</name>
<dbReference type="AlphaFoldDB" id="A0A433VKX0"/>
<dbReference type="RefSeq" id="WP_127081538.1">
    <property type="nucleotide sequence ID" value="NZ_RSCL01000006.1"/>
</dbReference>
<evidence type="ECO:0000313" key="1">
    <source>
        <dbReference type="EMBL" id="RUT06778.1"/>
    </source>
</evidence>
<reference evidence="1" key="1">
    <citation type="submission" date="2018-12" db="EMBL/GenBank/DDBJ databases">
        <authorList>
            <person name="Will S."/>
            <person name="Neumann-Schaal M."/>
            <person name="Henke P."/>
        </authorList>
    </citation>
    <scope>NUCLEOTIDE SEQUENCE</scope>
    <source>
        <strain evidence="1">PCC 7102</strain>
    </source>
</reference>